<evidence type="ECO:0000313" key="2">
    <source>
        <dbReference type="RefSeq" id="XP_013778026.1"/>
    </source>
</evidence>
<dbReference type="Proteomes" id="UP000694941">
    <property type="component" value="Unplaced"/>
</dbReference>
<organism evidence="1 2">
    <name type="scientific">Limulus polyphemus</name>
    <name type="common">Atlantic horseshoe crab</name>
    <dbReference type="NCBI Taxonomy" id="6850"/>
    <lineage>
        <taxon>Eukaryota</taxon>
        <taxon>Metazoa</taxon>
        <taxon>Ecdysozoa</taxon>
        <taxon>Arthropoda</taxon>
        <taxon>Chelicerata</taxon>
        <taxon>Merostomata</taxon>
        <taxon>Xiphosura</taxon>
        <taxon>Limulidae</taxon>
        <taxon>Limulus</taxon>
    </lineage>
</organism>
<accession>A0ABM1BAC7</accession>
<reference evidence="2" key="1">
    <citation type="submission" date="2025-08" db="UniProtKB">
        <authorList>
            <consortium name="RefSeq"/>
        </authorList>
    </citation>
    <scope>IDENTIFICATION</scope>
    <source>
        <tissue evidence="2">Muscle</tissue>
    </source>
</reference>
<dbReference type="GeneID" id="106462630"/>
<evidence type="ECO:0000313" key="1">
    <source>
        <dbReference type="Proteomes" id="UP000694941"/>
    </source>
</evidence>
<dbReference type="RefSeq" id="XP_013778026.1">
    <property type="nucleotide sequence ID" value="XM_013922572.2"/>
</dbReference>
<keyword evidence="1" id="KW-1185">Reference proteome</keyword>
<sequence length="253" mass="29769">MNRLNRDWFSHVSGSHLGNYDVLLVQNGEHHVDHKSTEMEMPKMNDHLGEVIHTNSECDLIRPQEDEDDEIVSIFEVEPDAENNETENSKVENNAYMDIENKVLHTVLLKDRKIFFLGTPSCVGNRAAIVFDDSVAFNKRPVVMNITHESSSLGKNKCKNIRFQEKYRSQRITVQKNMEKLIEESIQYKSFHMHPHQKNLLAFKTKELRNHVLKLKWNLQHFREDLVCNQTSLQQTIKQTDRRLRPRSRVVYC</sequence>
<name>A0ABM1BAC7_LIMPO</name>
<protein>
    <submittedName>
        <fullName evidence="2">Uncharacterized protein LOC106462630 isoform X1</fullName>
    </submittedName>
</protein>
<gene>
    <name evidence="2" type="primary">LOC106462630</name>
</gene>
<proteinExistence type="predicted"/>